<accession>A0AAV4NNM7</accession>
<proteinExistence type="predicted"/>
<evidence type="ECO:0000313" key="2">
    <source>
        <dbReference type="Proteomes" id="UP001054945"/>
    </source>
</evidence>
<dbReference type="AlphaFoldDB" id="A0AAV4NNM7"/>
<keyword evidence="2" id="KW-1185">Reference proteome</keyword>
<gene>
    <name evidence="1" type="ORF">CEXT_442391</name>
</gene>
<evidence type="ECO:0000313" key="1">
    <source>
        <dbReference type="EMBL" id="GIX85398.1"/>
    </source>
</evidence>
<dbReference type="Proteomes" id="UP001054945">
    <property type="component" value="Unassembled WGS sequence"/>
</dbReference>
<name>A0AAV4NNM7_CAEEX</name>
<dbReference type="EMBL" id="BPLR01021059">
    <property type="protein sequence ID" value="GIX85398.1"/>
    <property type="molecule type" value="Genomic_DNA"/>
</dbReference>
<reference evidence="1 2" key="1">
    <citation type="submission" date="2021-06" db="EMBL/GenBank/DDBJ databases">
        <title>Caerostris extrusa draft genome.</title>
        <authorList>
            <person name="Kono N."/>
            <person name="Arakawa K."/>
        </authorList>
    </citation>
    <scope>NUCLEOTIDE SEQUENCE [LARGE SCALE GENOMIC DNA]</scope>
</reference>
<comment type="caution">
    <text evidence="1">The sequence shown here is derived from an EMBL/GenBank/DDBJ whole genome shotgun (WGS) entry which is preliminary data.</text>
</comment>
<sequence>MRVGCYRNIKIERESKVESKRCIGLFHRCIGSHSKKHCKINFRNIRPIHQRPSNQSLLEKPDQIHEPMHRKASNCGCGSYHQDGTICRYLLTICFSITFASDMCDDVGDQEMCNGTHGRVVSDDFFASDG</sequence>
<protein>
    <submittedName>
        <fullName evidence="1">Uncharacterized protein</fullName>
    </submittedName>
</protein>
<organism evidence="1 2">
    <name type="scientific">Caerostris extrusa</name>
    <name type="common">Bark spider</name>
    <name type="synonym">Caerostris bankana</name>
    <dbReference type="NCBI Taxonomy" id="172846"/>
    <lineage>
        <taxon>Eukaryota</taxon>
        <taxon>Metazoa</taxon>
        <taxon>Ecdysozoa</taxon>
        <taxon>Arthropoda</taxon>
        <taxon>Chelicerata</taxon>
        <taxon>Arachnida</taxon>
        <taxon>Araneae</taxon>
        <taxon>Araneomorphae</taxon>
        <taxon>Entelegynae</taxon>
        <taxon>Araneoidea</taxon>
        <taxon>Araneidae</taxon>
        <taxon>Caerostris</taxon>
    </lineage>
</organism>